<dbReference type="Proteomes" id="UP001273136">
    <property type="component" value="Unassembled WGS sequence"/>
</dbReference>
<dbReference type="CDD" id="cd00090">
    <property type="entry name" value="HTH_ARSR"/>
    <property type="match status" value="1"/>
</dbReference>
<comment type="caution">
    <text evidence="6">The sequence shown here is derived from an EMBL/GenBank/DDBJ whole genome shotgun (WGS) entry which is preliminary data.</text>
</comment>
<dbReference type="InterPro" id="IPR036388">
    <property type="entry name" value="WH-like_DNA-bd_sf"/>
</dbReference>
<accession>A0AAE4S9Z4</accession>
<protein>
    <recommendedName>
        <fullName evidence="5">HTH arsR-type domain-containing protein</fullName>
    </recommendedName>
</protein>
<dbReference type="SUPFAM" id="SSF46785">
    <property type="entry name" value="Winged helix' DNA-binding domain"/>
    <property type="match status" value="1"/>
</dbReference>
<feature type="transmembrane region" description="Helical" evidence="4">
    <location>
        <begin position="188"/>
        <end position="209"/>
    </location>
</feature>
<gene>
    <name evidence="6" type="ORF">McpAg1_15890</name>
</gene>
<evidence type="ECO:0000313" key="7">
    <source>
        <dbReference type="Proteomes" id="UP001273136"/>
    </source>
</evidence>
<evidence type="ECO:0000256" key="1">
    <source>
        <dbReference type="ARBA" id="ARBA00023015"/>
    </source>
</evidence>
<feature type="transmembrane region" description="Helical" evidence="4">
    <location>
        <begin position="113"/>
        <end position="134"/>
    </location>
</feature>
<proteinExistence type="predicted"/>
<keyword evidence="4" id="KW-0812">Transmembrane</keyword>
<evidence type="ECO:0000256" key="2">
    <source>
        <dbReference type="ARBA" id="ARBA00023125"/>
    </source>
</evidence>
<dbReference type="Pfam" id="PF12840">
    <property type="entry name" value="HTH_20"/>
    <property type="match status" value="1"/>
</dbReference>
<sequence length="215" mass="22862">MITVTDENVVVVEQGSSEAQKIAKAMSSPTSADLFNALSDCPLSATALAERSGLPLTTVKYHLENMLAAGLIEVTDTRWSAKGREMKIYAVKDQVVILAPKKKVDVRGIVERYGVAAGALAIICALGLAIPSTLLEFLQPTPDKTMPLALKSGNGFIEVGQPTLLAASPTEVMTDAANSAIPLWVHDAVLVFFVAGVVILALMMVYEVYSMKRGV</sequence>
<keyword evidence="7" id="KW-1185">Reference proteome</keyword>
<dbReference type="Gene3D" id="1.10.10.10">
    <property type="entry name" value="Winged helix-like DNA-binding domain superfamily/Winged helix DNA-binding domain"/>
    <property type="match status" value="1"/>
</dbReference>
<evidence type="ECO:0000256" key="4">
    <source>
        <dbReference type="SAM" id="Phobius"/>
    </source>
</evidence>
<dbReference type="InterPro" id="IPR051011">
    <property type="entry name" value="Metal_resp_trans_reg"/>
</dbReference>
<keyword evidence="2" id="KW-0238">DNA-binding</keyword>
<keyword evidence="4" id="KW-1133">Transmembrane helix</keyword>
<dbReference type="PANTHER" id="PTHR43132">
    <property type="entry name" value="ARSENICAL RESISTANCE OPERON REPRESSOR ARSR-RELATED"/>
    <property type="match status" value="1"/>
</dbReference>
<dbReference type="InterPro" id="IPR001845">
    <property type="entry name" value="HTH_ArsR_DNA-bd_dom"/>
</dbReference>
<name>A0AAE4S9Z4_9EURY</name>
<dbReference type="SMART" id="SM00418">
    <property type="entry name" value="HTH_ARSR"/>
    <property type="match status" value="1"/>
</dbReference>
<dbReference type="GO" id="GO:0003677">
    <property type="term" value="F:DNA binding"/>
    <property type="evidence" value="ECO:0007669"/>
    <property type="project" value="UniProtKB-KW"/>
</dbReference>
<dbReference type="InterPro" id="IPR011991">
    <property type="entry name" value="ArsR-like_HTH"/>
</dbReference>
<dbReference type="PANTHER" id="PTHR43132:SF2">
    <property type="entry name" value="ARSENICAL RESISTANCE OPERON REPRESSOR ARSR-RELATED"/>
    <property type="match status" value="1"/>
</dbReference>
<reference evidence="6" key="1">
    <citation type="submission" date="2023-06" db="EMBL/GenBank/DDBJ databases">
        <title>Genome sequence of Methancorpusculaceae sp. Ag1.</title>
        <authorList>
            <person name="Protasov E."/>
            <person name="Platt K."/>
            <person name="Poehlein A."/>
            <person name="Daniel R."/>
            <person name="Brune A."/>
        </authorList>
    </citation>
    <scope>NUCLEOTIDE SEQUENCE</scope>
    <source>
        <strain evidence="6">Ag1</strain>
    </source>
</reference>
<keyword evidence="1" id="KW-0805">Transcription regulation</keyword>
<keyword evidence="4" id="KW-0472">Membrane</keyword>
<dbReference type="EMBL" id="JAWDKA010000009">
    <property type="protein sequence ID" value="MDV0442352.1"/>
    <property type="molecule type" value="Genomic_DNA"/>
</dbReference>
<dbReference type="GO" id="GO:0003700">
    <property type="term" value="F:DNA-binding transcription factor activity"/>
    <property type="evidence" value="ECO:0007669"/>
    <property type="project" value="InterPro"/>
</dbReference>
<dbReference type="InterPro" id="IPR036390">
    <property type="entry name" value="WH_DNA-bd_sf"/>
</dbReference>
<keyword evidence="3" id="KW-0804">Transcription</keyword>
<dbReference type="AlphaFoldDB" id="A0AAE4S9Z4"/>
<feature type="domain" description="HTH arsR-type" evidence="5">
    <location>
        <begin position="21"/>
        <end position="104"/>
    </location>
</feature>
<evidence type="ECO:0000256" key="3">
    <source>
        <dbReference type="ARBA" id="ARBA00023163"/>
    </source>
</evidence>
<evidence type="ECO:0000259" key="5">
    <source>
        <dbReference type="SMART" id="SM00418"/>
    </source>
</evidence>
<organism evidence="6 7">
    <name type="scientific">Methanorbis furvi</name>
    <dbReference type="NCBI Taxonomy" id="3028299"/>
    <lineage>
        <taxon>Archaea</taxon>
        <taxon>Methanobacteriati</taxon>
        <taxon>Methanobacteriota</taxon>
        <taxon>Stenosarchaea group</taxon>
        <taxon>Methanomicrobia</taxon>
        <taxon>Methanomicrobiales</taxon>
        <taxon>Methanocorpusculaceae</taxon>
        <taxon>Methanorbis</taxon>
    </lineage>
</organism>
<evidence type="ECO:0000313" key="6">
    <source>
        <dbReference type="EMBL" id="MDV0442352.1"/>
    </source>
</evidence>